<evidence type="ECO:0000313" key="4">
    <source>
        <dbReference type="Proteomes" id="UP000199046"/>
    </source>
</evidence>
<dbReference type="STRING" id="402385.SAMN05421848_1875"/>
<dbReference type="InterPro" id="IPR005532">
    <property type="entry name" value="SUMF_dom"/>
</dbReference>
<dbReference type="AlphaFoldDB" id="A0A1I1K199"/>
<name>A0A1I1K199_9GAMM</name>
<dbReference type="GO" id="GO:0120147">
    <property type="term" value="F:formylglycine-generating oxidase activity"/>
    <property type="evidence" value="ECO:0007669"/>
    <property type="project" value="TreeGrafter"/>
</dbReference>
<feature type="domain" description="Sulfatase-modifying factor enzyme-like" evidence="2">
    <location>
        <begin position="42"/>
        <end position="275"/>
    </location>
</feature>
<evidence type="ECO:0000313" key="3">
    <source>
        <dbReference type="EMBL" id="SFC53982.1"/>
    </source>
</evidence>
<gene>
    <name evidence="3" type="ORF">SAMN05421848_1875</name>
</gene>
<dbReference type="SUPFAM" id="SSF56436">
    <property type="entry name" value="C-type lectin-like"/>
    <property type="match status" value="1"/>
</dbReference>
<proteinExistence type="predicted"/>
<keyword evidence="4" id="KW-1185">Reference proteome</keyword>
<evidence type="ECO:0000256" key="1">
    <source>
        <dbReference type="SAM" id="SignalP"/>
    </source>
</evidence>
<dbReference type="InterPro" id="IPR016187">
    <property type="entry name" value="CTDL_fold"/>
</dbReference>
<protein>
    <submittedName>
        <fullName evidence="3">Formylglycine-generating enzyme, required for sulfatase activity, contains SUMF1/FGE domain</fullName>
    </submittedName>
</protein>
<sequence>MLRYKTTFISLLALTMTACNGSQADSKENTEAVKKLIQKTKDNMVLVEGGSFQMGDFGQIDPAVGNLPYSVNKDDKNIHKVILDDYYISSEQVSYSDFEIYANSTGQPKLTITDFGSRFYAPDTPAGVNWEQAHDYCQWLGAQTGLSYSLPTEAQWEYAARGRGKFTPFSTNDGTFQRGKNVPSEDEIRQTIVEGKDPEAFEIASIQPNSLDIYQMGLNGLEWVNDWYNEDYYTNSPEKNPMGPQDGTEKVLRGGGFGSSQQEMLTMRRSKANPDLKRDVSNLSDSPQLQKLLSKRSAFETTFRCAIN</sequence>
<reference evidence="4" key="1">
    <citation type="submission" date="2016-10" db="EMBL/GenBank/DDBJ databases">
        <authorList>
            <person name="Varghese N."/>
            <person name="Submissions S."/>
        </authorList>
    </citation>
    <scope>NUCLEOTIDE SEQUENCE [LARGE SCALE GENOMIC DNA]</scope>
    <source>
        <strain evidence="4">DSM 23439</strain>
    </source>
</reference>
<dbReference type="Proteomes" id="UP000199046">
    <property type="component" value="Unassembled WGS sequence"/>
</dbReference>
<dbReference type="PROSITE" id="PS51257">
    <property type="entry name" value="PROKAR_LIPOPROTEIN"/>
    <property type="match status" value="1"/>
</dbReference>
<feature type="chain" id="PRO_5011532048" evidence="1">
    <location>
        <begin position="25"/>
        <end position="308"/>
    </location>
</feature>
<dbReference type="PANTHER" id="PTHR23150">
    <property type="entry name" value="SULFATASE MODIFYING FACTOR 1, 2"/>
    <property type="match status" value="1"/>
</dbReference>
<evidence type="ECO:0000259" key="2">
    <source>
        <dbReference type="Pfam" id="PF03781"/>
    </source>
</evidence>
<accession>A0A1I1K199</accession>
<keyword evidence="1" id="KW-0732">Signal</keyword>
<dbReference type="PANTHER" id="PTHR23150:SF19">
    <property type="entry name" value="FORMYLGLYCINE-GENERATING ENZYME"/>
    <property type="match status" value="1"/>
</dbReference>
<dbReference type="Pfam" id="PF03781">
    <property type="entry name" value="FGE-sulfatase"/>
    <property type="match status" value="1"/>
</dbReference>
<dbReference type="EMBL" id="FOLY01000003">
    <property type="protein sequence ID" value="SFC53982.1"/>
    <property type="molecule type" value="Genomic_DNA"/>
</dbReference>
<feature type="signal peptide" evidence="1">
    <location>
        <begin position="1"/>
        <end position="24"/>
    </location>
</feature>
<dbReference type="Gene3D" id="3.90.1580.10">
    <property type="entry name" value="paralog of FGE (formylglycine-generating enzyme)"/>
    <property type="match status" value="1"/>
</dbReference>
<dbReference type="InterPro" id="IPR042095">
    <property type="entry name" value="SUMF_sf"/>
</dbReference>
<organism evidence="3 4">
    <name type="scientific">Kushneria avicenniae</name>
    <dbReference type="NCBI Taxonomy" id="402385"/>
    <lineage>
        <taxon>Bacteria</taxon>
        <taxon>Pseudomonadati</taxon>
        <taxon>Pseudomonadota</taxon>
        <taxon>Gammaproteobacteria</taxon>
        <taxon>Oceanospirillales</taxon>
        <taxon>Halomonadaceae</taxon>
        <taxon>Kushneria</taxon>
    </lineage>
</organism>
<dbReference type="InterPro" id="IPR051043">
    <property type="entry name" value="Sulfatase_Mod_Factor_Kinase"/>
</dbReference>